<comment type="caution">
    <text evidence="2">The sequence shown here is derived from an EMBL/GenBank/DDBJ whole genome shotgun (WGS) entry which is preliminary data.</text>
</comment>
<dbReference type="AlphaFoldDB" id="A0A200Q5W4"/>
<organism evidence="2 3">
    <name type="scientific">Macleaya cordata</name>
    <name type="common">Five-seeded plume-poppy</name>
    <name type="synonym">Bocconia cordata</name>
    <dbReference type="NCBI Taxonomy" id="56857"/>
    <lineage>
        <taxon>Eukaryota</taxon>
        <taxon>Viridiplantae</taxon>
        <taxon>Streptophyta</taxon>
        <taxon>Embryophyta</taxon>
        <taxon>Tracheophyta</taxon>
        <taxon>Spermatophyta</taxon>
        <taxon>Magnoliopsida</taxon>
        <taxon>Ranunculales</taxon>
        <taxon>Papaveraceae</taxon>
        <taxon>Papaveroideae</taxon>
        <taxon>Macleaya</taxon>
    </lineage>
</organism>
<evidence type="ECO:0008006" key="4">
    <source>
        <dbReference type="Google" id="ProtNLM"/>
    </source>
</evidence>
<evidence type="ECO:0000313" key="3">
    <source>
        <dbReference type="Proteomes" id="UP000195402"/>
    </source>
</evidence>
<sequence length="354" mass="39386">MFHRFLRLSFIEDTLKCTWHIHLTRVISSAIYQLHGPAAGFFSPPPADQKKNSRGEDLIVKEAHRVIVVEYQREGATGFRNPKILSYENDHEKFREASSTHHHKPHHEELEEHGISSGSSTSGMIGRANEKLREASSVLPNLGQGISSESIGEAYDKSKEMVNEAYCKAKECEKYKAHLIDVAAKGVKHTAESILGTLSHAKEVVSDKAHSVKKGIEDAKESANESLSHAKQKVLDRTHDFKEAVKDSAAAEALNRAKEKVSDKAHTVKEAFEHARDTAAEKTKRIPETLNQAREKVSDKAHYVKEAFEDAKDTATEKSKRILETLGQAKEKVLNRTHSVKDTAVDSGILKSLT</sequence>
<feature type="compositionally biased region" description="Low complexity" evidence="1">
    <location>
        <begin position="115"/>
        <end position="124"/>
    </location>
</feature>
<name>A0A200Q5W4_MACCD</name>
<reference evidence="2 3" key="1">
    <citation type="journal article" date="2017" name="Mol. Plant">
        <title>The Genome of Medicinal Plant Macleaya cordata Provides New Insights into Benzylisoquinoline Alkaloids Metabolism.</title>
        <authorList>
            <person name="Liu X."/>
            <person name="Liu Y."/>
            <person name="Huang P."/>
            <person name="Ma Y."/>
            <person name="Qing Z."/>
            <person name="Tang Q."/>
            <person name="Cao H."/>
            <person name="Cheng P."/>
            <person name="Zheng Y."/>
            <person name="Yuan Z."/>
            <person name="Zhou Y."/>
            <person name="Liu J."/>
            <person name="Tang Z."/>
            <person name="Zhuo Y."/>
            <person name="Zhang Y."/>
            <person name="Yu L."/>
            <person name="Huang J."/>
            <person name="Yang P."/>
            <person name="Peng Q."/>
            <person name="Zhang J."/>
            <person name="Jiang W."/>
            <person name="Zhang Z."/>
            <person name="Lin K."/>
            <person name="Ro D.K."/>
            <person name="Chen X."/>
            <person name="Xiong X."/>
            <person name="Shang Y."/>
            <person name="Huang S."/>
            <person name="Zeng J."/>
        </authorList>
    </citation>
    <scope>NUCLEOTIDE SEQUENCE [LARGE SCALE GENOMIC DNA]</scope>
    <source>
        <strain evidence="3">cv. BLH2017</strain>
        <tissue evidence="2">Root</tissue>
    </source>
</reference>
<protein>
    <recommendedName>
        <fullName evidence="4">Late embryogenesis abundant protein</fullName>
    </recommendedName>
</protein>
<dbReference type="PANTHER" id="PTHR47652">
    <property type="entry name" value="MITOCHONDRIAL IMPORT INNER MEMBRANE TRANSLOCASE SUBUNIT TIM44"/>
    <property type="match status" value="1"/>
</dbReference>
<accession>A0A200Q5W4</accession>
<feature type="region of interest" description="Disordered" evidence="1">
    <location>
        <begin position="93"/>
        <end position="124"/>
    </location>
</feature>
<evidence type="ECO:0000313" key="2">
    <source>
        <dbReference type="EMBL" id="OVA05832.1"/>
    </source>
</evidence>
<dbReference type="InParanoid" id="A0A200Q5W4"/>
<proteinExistence type="predicted"/>
<evidence type="ECO:0000256" key="1">
    <source>
        <dbReference type="SAM" id="MobiDB-lite"/>
    </source>
</evidence>
<gene>
    <name evidence="2" type="ORF">BVC80_8861g21</name>
</gene>
<dbReference type="OrthoDB" id="1641132at2759"/>
<dbReference type="Proteomes" id="UP000195402">
    <property type="component" value="Unassembled WGS sequence"/>
</dbReference>
<dbReference type="PANTHER" id="PTHR47652:SF3">
    <property type="entry name" value="MITOCHONDRIAL IMPORT INNER MEMBRANE TRANSLOCASE SUBUNIT TIM44"/>
    <property type="match status" value="1"/>
</dbReference>
<dbReference type="EMBL" id="MVGT01003000">
    <property type="protein sequence ID" value="OVA05832.1"/>
    <property type="molecule type" value="Genomic_DNA"/>
</dbReference>
<keyword evidence="3" id="KW-1185">Reference proteome</keyword>